<dbReference type="Proteomes" id="UP000198600">
    <property type="component" value="Chromosome I"/>
</dbReference>
<dbReference type="InterPro" id="IPR011249">
    <property type="entry name" value="Metalloenz_LuxS/M16"/>
</dbReference>
<keyword evidence="2" id="KW-0812">Transmembrane</keyword>
<evidence type="ECO:0000256" key="1">
    <source>
        <dbReference type="ARBA" id="ARBA00007261"/>
    </source>
</evidence>
<evidence type="ECO:0000259" key="4">
    <source>
        <dbReference type="Pfam" id="PF00675"/>
    </source>
</evidence>
<feature type="transmembrane region" description="Helical" evidence="2">
    <location>
        <begin position="433"/>
        <end position="452"/>
    </location>
</feature>
<dbReference type="PANTHER" id="PTHR11851">
    <property type="entry name" value="METALLOPROTEASE"/>
    <property type="match status" value="1"/>
</dbReference>
<proteinExistence type="inferred from homology"/>
<evidence type="ECO:0000256" key="3">
    <source>
        <dbReference type="SAM" id="SignalP"/>
    </source>
</evidence>
<accession>A0A1H2NST7</accession>
<protein>
    <submittedName>
        <fullName evidence="6">Predicted Zn-dependent peptidase</fullName>
    </submittedName>
</protein>
<evidence type="ECO:0000313" key="6">
    <source>
        <dbReference type="EMBL" id="SDV08201.1"/>
    </source>
</evidence>
<keyword evidence="2" id="KW-1133">Transmembrane helix</keyword>
<reference evidence="7" key="1">
    <citation type="submission" date="2016-10" db="EMBL/GenBank/DDBJ databases">
        <authorList>
            <person name="Varghese N."/>
            <person name="Submissions S."/>
        </authorList>
    </citation>
    <scope>NUCLEOTIDE SEQUENCE [LARGE SCALE GENOMIC DNA]</scope>
    <source>
        <strain evidence="7">LMG 2223</strain>
    </source>
</reference>
<comment type="similarity">
    <text evidence="1">Belongs to the peptidase M16 family.</text>
</comment>
<dbReference type="Pfam" id="PF00675">
    <property type="entry name" value="Peptidase_M16"/>
    <property type="match status" value="1"/>
</dbReference>
<dbReference type="OrthoDB" id="9811314at2"/>
<evidence type="ECO:0000313" key="7">
    <source>
        <dbReference type="Proteomes" id="UP000198600"/>
    </source>
</evidence>
<dbReference type="GO" id="GO:0046872">
    <property type="term" value="F:metal ion binding"/>
    <property type="evidence" value="ECO:0007669"/>
    <property type="project" value="InterPro"/>
</dbReference>
<gene>
    <name evidence="6" type="ORF">SAMN05216202_4519</name>
</gene>
<dbReference type="STRING" id="46679.SAMN05216202_4519"/>
<organism evidence="6 7">
    <name type="scientific">Pseudomonas mucidolens</name>
    <dbReference type="NCBI Taxonomy" id="46679"/>
    <lineage>
        <taxon>Bacteria</taxon>
        <taxon>Pseudomonadati</taxon>
        <taxon>Pseudomonadota</taxon>
        <taxon>Gammaproteobacteria</taxon>
        <taxon>Pseudomonadales</taxon>
        <taxon>Pseudomonadaceae</taxon>
        <taxon>Pseudomonas</taxon>
    </lineage>
</organism>
<dbReference type="InterPro" id="IPR050361">
    <property type="entry name" value="MPP/UQCRC_Complex"/>
</dbReference>
<evidence type="ECO:0000259" key="5">
    <source>
        <dbReference type="Pfam" id="PF05193"/>
    </source>
</evidence>
<feature type="chain" id="PRO_5030027748" evidence="3">
    <location>
        <begin position="19"/>
        <end position="461"/>
    </location>
</feature>
<name>A0A1H2NST7_9PSED</name>
<sequence>MRRLLFACLLFGSAHAFAFDRLQVEGYMLPNGLQLLLKPGAERGHVAIRLVVGVGLDDFSCEHKELPHLLEHLLFSGIDGGGEGDLEEQMQALGGEWNAYTSNADTTFVIEAPAHNQRKVLDLLLAILTRTELSDAAIHTAKQVVEREDGGHYSHLQRLLDRQDLGRGASNQLAVELGLKCAERAEVSHLTRAQLEKVRQDWYAPNNMTLIIVGDLDKLLPAYLERTYGQLEPVEPSEHRLLPQIEHAAAIRRDLIRGWVGDSATLHWLFPEPVLDDQHDATYDLLKDYLDWTLYRHLRLQHGLSYGPGSEREVRGGVGFMSLRADLQRDDLPEAERVLEALKARLLREGLDPATFIRLQQAAIARQAWAVQGNSALADYYWSAAGDYHEGRFSDPAKRIKAVSLEQTNQAMRQLFNQPGYWRIEKPLFSYDALGWMAAGVLGLIAIVVSGVRRYRKAVAR</sequence>
<keyword evidence="2" id="KW-0472">Membrane</keyword>
<dbReference type="SUPFAM" id="SSF63411">
    <property type="entry name" value="LuxS/MPP-like metallohydrolase"/>
    <property type="match status" value="2"/>
</dbReference>
<dbReference type="Pfam" id="PF05193">
    <property type="entry name" value="Peptidase_M16_C"/>
    <property type="match status" value="1"/>
</dbReference>
<dbReference type="Gene3D" id="3.30.830.10">
    <property type="entry name" value="Metalloenzyme, LuxS/M16 peptidase-like"/>
    <property type="match status" value="2"/>
</dbReference>
<dbReference type="EMBL" id="LT629802">
    <property type="protein sequence ID" value="SDV08201.1"/>
    <property type="molecule type" value="Genomic_DNA"/>
</dbReference>
<keyword evidence="3" id="KW-0732">Signal</keyword>
<dbReference type="InterPro" id="IPR007863">
    <property type="entry name" value="Peptidase_M16_C"/>
</dbReference>
<dbReference type="PANTHER" id="PTHR11851:SF49">
    <property type="entry name" value="MITOCHONDRIAL-PROCESSING PEPTIDASE SUBUNIT ALPHA"/>
    <property type="match status" value="1"/>
</dbReference>
<feature type="signal peptide" evidence="3">
    <location>
        <begin position="1"/>
        <end position="18"/>
    </location>
</feature>
<dbReference type="RefSeq" id="WP_084378465.1">
    <property type="nucleotide sequence ID" value="NZ_LS483433.1"/>
</dbReference>
<feature type="domain" description="Peptidase M16 C-terminal" evidence="5">
    <location>
        <begin position="190"/>
        <end position="361"/>
    </location>
</feature>
<evidence type="ECO:0000256" key="2">
    <source>
        <dbReference type="SAM" id="Phobius"/>
    </source>
</evidence>
<feature type="domain" description="Peptidase M16 N-terminal" evidence="4">
    <location>
        <begin position="46"/>
        <end position="148"/>
    </location>
</feature>
<dbReference type="AlphaFoldDB" id="A0A1H2NST7"/>
<keyword evidence="7" id="KW-1185">Reference proteome</keyword>
<dbReference type="InterPro" id="IPR011765">
    <property type="entry name" value="Pept_M16_N"/>
</dbReference>